<protein>
    <recommendedName>
        <fullName evidence="3">SpoVT-AbrB domain-containing protein</fullName>
    </recommendedName>
</protein>
<accession>A0A2H0WYC2</accession>
<comment type="caution">
    <text evidence="1">The sequence shown here is derived from an EMBL/GenBank/DDBJ whole genome shotgun (WGS) entry which is preliminary data.</text>
</comment>
<dbReference type="EMBL" id="PEYY01000141">
    <property type="protein sequence ID" value="PIS17591.1"/>
    <property type="molecule type" value="Genomic_DNA"/>
</dbReference>
<proteinExistence type="predicted"/>
<evidence type="ECO:0008006" key="3">
    <source>
        <dbReference type="Google" id="ProtNLM"/>
    </source>
</evidence>
<reference evidence="2" key="1">
    <citation type="submission" date="2017-09" db="EMBL/GenBank/DDBJ databases">
        <title>Depth-based differentiation of microbial function through sediment-hosted aquifers and enrichment of novel symbionts in the deep terrestrial subsurface.</title>
        <authorList>
            <person name="Probst A.J."/>
            <person name="Ladd B."/>
            <person name="Jarett J.K."/>
            <person name="Geller-Mcgrath D.E."/>
            <person name="Sieber C.M.K."/>
            <person name="Emerson J.B."/>
            <person name="Anantharaman K."/>
            <person name="Thomas B.C."/>
            <person name="Malmstrom R."/>
            <person name="Stieglmeier M."/>
            <person name="Klingl A."/>
            <person name="Woyke T."/>
            <person name="Ryan C.M."/>
            <person name="Banfield J.F."/>
        </authorList>
    </citation>
    <scope>NUCLEOTIDE SEQUENCE [LARGE SCALE GENOMIC DNA]</scope>
</reference>
<dbReference type="AlphaFoldDB" id="A0A2H0WYC2"/>
<organism evidence="1 2">
    <name type="scientific">Candidatus Collierbacteria bacterium CG09_land_8_20_14_0_10_46_12</name>
    <dbReference type="NCBI Taxonomy" id="1974533"/>
    <lineage>
        <taxon>Bacteria</taxon>
        <taxon>Candidatus Collieribacteriota</taxon>
    </lineage>
</organism>
<dbReference type="Proteomes" id="UP000229574">
    <property type="component" value="Unassembled WGS sequence"/>
</dbReference>
<name>A0A2H0WYC2_9BACT</name>
<evidence type="ECO:0000313" key="2">
    <source>
        <dbReference type="Proteomes" id="UP000229574"/>
    </source>
</evidence>
<evidence type="ECO:0000313" key="1">
    <source>
        <dbReference type="EMBL" id="PIS17591.1"/>
    </source>
</evidence>
<sequence length="99" mass="11075">MLNSIATSNAKHQVVIPGFARKSLGIKGPVQYFVTVTPDQKITFEPFTDIQISQRAKNLAYLKILKSTQGAWAGDDWPDTEAKQRKIEISAAKKLKNSW</sequence>
<gene>
    <name evidence="1" type="ORF">COT54_03855</name>
</gene>